<evidence type="ECO:0000313" key="3">
    <source>
        <dbReference type="EMBL" id="MET3792500.1"/>
    </source>
</evidence>
<dbReference type="Pfam" id="PF01381">
    <property type="entry name" value="HTH_3"/>
    <property type="match status" value="1"/>
</dbReference>
<proteinExistence type="predicted"/>
<keyword evidence="4" id="KW-1185">Reference proteome</keyword>
<feature type="domain" description="HTH cro/C1-type" evidence="2">
    <location>
        <begin position="5"/>
        <end position="59"/>
    </location>
</feature>
<dbReference type="SMART" id="SM00530">
    <property type="entry name" value="HTH_XRE"/>
    <property type="match status" value="1"/>
</dbReference>
<feature type="compositionally biased region" description="Basic residues" evidence="1">
    <location>
        <begin position="325"/>
        <end position="335"/>
    </location>
</feature>
<name>A0ABV2N0C0_9HYPH</name>
<dbReference type="SUPFAM" id="SSF47413">
    <property type="entry name" value="lambda repressor-like DNA-binding domains"/>
    <property type="match status" value="1"/>
</dbReference>
<feature type="region of interest" description="Disordered" evidence="1">
    <location>
        <begin position="315"/>
        <end position="335"/>
    </location>
</feature>
<comment type="caution">
    <text evidence="3">The sequence shown here is derived from an EMBL/GenBank/DDBJ whole genome shotgun (WGS) entry which is preliminary data.</text>
</comment>
<evidence type="ECO:0000256" key="1">
    <source>
        <dbReference type="SAM" id="MobiDB-lite"/>
    </source>
</evidence>
<protein>
    <submittedName>
        <fullName evidence="3">Transcriptional regulator with XRE-family HTH domain</fullName>
    </submittedName>
</protein>
<dbReference type="InterPro" id="IPR001387">
    <property type="entry name" value="Cro/C1-type_HTH"/>
</dbReference>
<dbReference type="RefSeq" id="WP_354195571.1">
    <property type="nucleotide sequence ID" value="NZ_JBEPML010000008.1"/>
</dbReference>
<accession>A0ABV2N0C0</accession>
<evidence type="ECO:0000313" key="4">
    <source>
        <dbReference type="Proteomes" id="UP001549076"/>
    </source>
</evidence>
<organism evidence="3 4">
    <name type="scientific">Aquamicrobium terrae</name>
    <dbReference type="NCBI Taxonomy" id="1324945"/>
    <lineage>
        <taxon>Bacteria</taxon>
        <taxon>Pseudomonadati</taxon>
        <taxon>Pseudomonadota</taxon>
        <taxon>Alphaproteobacteria</taxon>
        <taxon>Hyphomicrobiales</taxon>
        <taxon>Phyllobacteriaceae</taxon>
        <taxon>Aquamicrobium</taxon>
    </lineage>
</organism>
<gene>
    <name evidence="3" type="ORF">ABID37_002717</name>
</gene>
<dbReference type="EMBL" id="JBEPML010000008">
    <property type="protein sequence ID" value="MET3792500.1"/>
    <property type="molecule type" value="Genomic_DNA"/>
</dbReference>
<sequence>MSLKLKRLRLEANLTQARLAKTAGVTQPTYQRWETGRSAIPTEKLQLLAVALDTTEATILGQHAPVEAAFHDPDAPEHLQYYGEVAIHFVGGGEPILLSISEKSHSDLYRDLQGNARFVVVESLSNQTVIVRVDAISDLYFSSEAYDYFGPKGEKYDFYSPLHLPDPRDWEIIEAIACDGVGLEDFDEANIQHIEEILRLTTDEEFSQLADSNSIDRDQIPVLKEQEEKKAEFIASLATNVTYQLSDGKRRNVFADSDAVYEAFWMLIESSDLYEDEIIRLPVEGYHRTIFINPNSIDYTSIPTHKWEAGSVKAAIEPAPSSNKRPQRKLRHRGT</sequence>
<dbReference type="PROSITE" id="PS50943">
    <property type="entry name" value="HTH_CROC1"/>
    <property type="match status" value="1"/>
</dbReference>
<dbReference type="CDD" id="cd00093">
    <property type="entry name" value="HTH_XRE"/>
    <property type="match status" value="1"/>
</dbReference>
<dbReference type="Proteomes" id="UP001549076">
    <property type="component" value="Unassembled WGS sequence"/>
</dbReference>
<reference evidence="3 4" key="1">
    <citation type="submission" date="2024-06" db="EMBL/GenBank/DDBJ databases">
        <title>Genomic Encyclopedia of Type Strains, Phase IV (KMG-IV): sequencing the most valuable type-strain genomes for metagenomic binning, comparative biology and taxonomic classification.</title>
        <authorList>
            <person name="Goeker M."/>
        </authorList>
    </citation>
    <scope>NUCLEOTIDE SEQUENCE [LARGE SCALE GENOMIC DNA]</scope>
    <source>
        <strain evidence="3 4">DSM 27865</strain>
    </source>
</reference>
<evidence type="ECO:0000259" key="2">
    <source>
        <dbReference type="PROSITE" id="PS50943"/>
    </source>
</evidence>
<dbReference type="Gene3D" id="1.10.260.40">
    <property type="entry name" value="lambda repressor-like DNA-binding domains"/>
    <property type="match status" value="1"/>
</dbReference>
<dbReference type="InterPro" id="IPR010982">
    <property type="entry name" value="Lambda_DNA-bd_dom_sf"/>
</dbReference>